<dbReference type="Proteomes" id="UP000297643">
    <property type="component" value="Unassembled WGS sequence"/>
</dbReference>
<keyword evidence="1 4" id="KW-0808">Transferase</keyword>
<dbReference type="EMBL" id="SOFM01000029">
    <property type="protein sequence ID" value="TFC03070.1"/>
    <property type="molecule type" value="Genomic_DNA"/>
</dbReference>
<dbReference type="InterPro" id="IPR016181">
    <property type="entry name" value="Acyl_CoA_acyltransferase"/>
</dbReference>
<dbReference type="RefSeq" id="WP_134509329.1">
    <property type="nucleotide sequence ID" value="NZ_SOFM01000029.1"/>
</dbReference>
<dbReference type="SUPFAM" id="SSF55729">
    <property type="entry name" value="Acyl-CoA N-acyltransferases (Nat)"/>
    <property type="match status" value="1"/>
</dbReference>
<organism evidence="4 5">
    <name type="scientific">Cryobacterium mannosilyticum</name>
    <dbReference type="NCBI Taxonomy" id="1259190"/>
    <lineage>
        <taxon>Bacteria</taxon>
        <taxon>Bacillati</taxon>
        <taxon>Actinomycetota</taxon>
        <taxon>Actinomycetes</taxon>
        <taxon>Micrococcales</taxon>
        <taxon>Microbacteriaceae</taxon>
        <taxon>Cryobacterium</taxon>
    </lineage>
</organism>
<evidence type="ECO:0000256" key="2">
    <source>
        <dbReference type="ARBA" id="ARBA00023315"/>
    </source>
</evidence>
<proteinExistence type="predicted"/>
<dbReference type="GO" id="GO:0016747">
    <property type="term" value="F:acyltransferase activity, transferring groups other than amino-acyl groups"/>
    <property type="evidence" value="ECO:0007669"/>
    <property type="project" value="InterPro"/>
</dbReference>
<sequence length="169" mass="17785">MLTTIAIESPRQPGIAALLRQSAEYAQSLYPPESNFLLGVDELELPGVTFYAARDAFGLALGIAALVSQGDGTAELKRMFVHPGARGRGVAGRLLARAEADALAAGIRQVVLETGPQSDAALALYRQCGYREIAPFGQYVGEEFSVCFAKDLTGPGASGDDPSRRADSP</sequence>
<reference evidence="4 5" key="1">
    <citation type="submission" date="2019-03" db="EMBL/GenBank/DDBJ databases">
        <title>Genomics of glacier-inhabiting Cryobacterium strains.</title>
        <authorList>
            <person name="Liu Q."/>
            <person name="Xin Y.-H."/>
        </authorList>
    </citation>
    <scope>NUCLEOTIDE SEQUENCE [LARGE SCALE GENOMIC DNA]</scope>
    <source>
        <strain evidence="4 5">RHLT2-21</strain>
    </source>
</reference>
<accession>A0A4R8W9F3</accession>
<comment type="caution">
    <text evidence="4">The sequence shown here is derived from an EMBL/GenBank/DDBJ whole genome shotgun (WGS) entry which is preliminary data.</text>
</comment>
<protein>
    <submittedName>
        <fullName evidence="4">N-acetyltransferase</fullName>
    </submittedName>
</protein>
<evidence type="ECO:0000256" key="1">
    <source>
        <dbReference type="ARBA" id="ARBA00022679"/>
    </source>
</evidence>
<feature type="domain" description="N-acetyltransferase" evidence="3">
    <location>
        <begin position="5"/>
        <end position="153"/>
    </location>
</feature>
<keyword evidence="5" id="KW-1185">Reference proteome</keyword>
<dbReference type="Pfam" id="PF00583">
    <property type="entry name" value="Acetyltransf_1"/>
    <property type="match status" value="1"/>
</dbReference>
<gene>
    <name evidence="4" type="ORF">E3O32_10630</name>
</gene>
<dbReference type="Gene3D" id="3.40.630.30">
    <property type="match status" value="1"/>
</dbReference>
<dbReference type="PANTHER" id="PTHR43877">
    <property type="entry name" value="AMINOALKYLPHOSPHONATE N-ACETYLTRANSFERASE-RELATED-RELATED"/>
    <property type="match status" value="1"/>
</dbReference>
<dbReference type="PANTHER" id="PTHR43877:SF2">
    <property type="entry name" value="AMINOALKYLPHOSPHONATE N-ACETYLTRANSFERASE-RELATED"/>
    <property type="match status" value="1"/>
</dbReference>
<evidence type="ECO:0000313" key="4">
    <source>
        <dbReference type="EMBL" id="TFC03070.1"/>
    </source>
</evidence>
<dbReference type="AlphaFoldDB" id="A0A4R8W9F3"/>
<evidence type="ECO:0000259" key="3">
    <source>
        <dbReference type="PROSITE" id="PS51186"/>
    </source>
</evidence>
<name>A0A4R8W9F3_9MICO</name>
<dbReference type="PROSITE" id="PS51186">
    <property type="entry name" value="GNAT"/>
    <property type="match status" value="1"/>
</dbReference>
<dbReference type="InterPro" id="IPR000182">
    <property type="entry name" value="GNAT_dom"/>
</dbReference>
<evidence type="ECO:0000313" key="5">
    <source>
        <dbReference type="Proteomes" id="UP000297643"/>
    </source>
</evidence>
<dbReference type="InterPro" id="IPR050832">
    <property type="entry name" value="Bact_Acetyltransf"/>
</dbReference>
<keyword evidence="2" id="KW-0012">Acyltransferase</keyword>